<keyword evidence="3" id="KW-0227">DNA damage</keyword>
<comment type="similarity">
    <text evidence="1">Belongs to the DNA mismatch repair MutL/HexB family.</text>
</comment>
<evidence type="ECO:0000256" key="4">
    <source>
        <dbReference type="ARBA" id="ARBA00023204"/>
    </source>
</evidence>
<dbReference type="STRING" id="87626.PTD2_00052"/>
<name>A4CG13_9GAMM</name>
<dbReference type="GO" id="GO:0016887">
    <property type="term" value="F:ATP hydrolysis activity"/>
    <property type="evidence" value="ECO:0007669"/>
    <property type="project" value="InterPro"/>
</dbReference>
<dbReference type="GO" id="GO:0030983">
    <property type="term" value="F:mismatched DNA binding"/>
    <property type="evidence" value="ECO:0007669"/>
    <property type="project" value="InterPro"/>
</dbReference>
<dbReference type="InterPro" id="IPR014762">
    <property type="entry name" value="DNA_mismatch_repair_CS"/>
</dbReference>
<evidence type="ECO:0000313" key="5">
    <source>
        <dbReference type="EMBL" id="EAR26324.1"/>
    </source>
</evidence>
<dbReference type="eggNOG" id="COG0323">
    <property type="taxonomic scope" value="Bacteria"/>
</dbReference>
<dbReference type="EMBL" id="AAOH01000030">
    <property type="protein sequence ID" value="EAR26324.1"/>
    <property type="molecule type" value="Genomic_DNA"/>
</dbReference>
<keyword evidence="6" id="KW-1185">Reference proteome</keyword>
<dbReference type="PANTHER" id="PTHR10073">
    <property type="entry name" value="DNA MISMATCH REPAIR PROTEIN MLH, PMS, MUTL"/>
    <property type="match status" value="1"/>
</dbReference>
<dbReference type="Gene3D" id="3.30.565.10">
    <property type="entry name" value="Histidine kinase-like ATPase, C-terminal domain"/>
    <property type="match status" value="1"/>
</dbReference>
<proteinExistence type="inferred from homology"/>
<dbReference type="GO" id="GO:0032300">
    <property type="term" value="C:mismatch repair complex"/>
    <property type="evidence" value="ECO:0007669"/>
    <property type="project" value="InterPro"/>
</dbReference>
<dbReference type="FunFam" id="3.30.565.10:FF:000003">
    <property type="entry name" value="DNA mismatch repair endonuclease MutL"/>
    <property type="match status" value="1"/>
</dbReference>
<dbReference type="NCBIfam" id="TIGR00585">
    <property type="entry name" value="mutl"/>
    <property type="match status" value="1"/>
</dbReference>
<dbReference type="Pfam" id="PF13589">
    <property type="entry name" value="HATPase_c_3"/>
    <property type="match status" value="1"/>
</dbReference>
<dbReference type="InterPro" id="IPR038973">
    <property type="entry name" value="MutL/Mlh/Pms-like"/>
</dbReference>
<evidence type="ECO:0000256" key="1">
    <source>
        <dbReference type="ARBA" id="ARBA00006082"/>
    </source>
</evidence>
<dbReference type="HOGENOM" id="CLU_004131_3_2_6"/>
<gene>
    <name evidence="5" type="ORF">PTD2_00052</name>
</gene>
<accession>A4CG13</accession>
<comment type="caution">
    <text evidence="5">The sequence shown here is derived from an EMBL/GenBank/DDBJ whole genome shotgun (WGS) entry which is preliminary data.</text>
</comment>
<dbReference type="AlphaFoldDB" id="A4CG13"/>
<dbReference type="GO" id="GO:0140664">
    <property type="term" value="F:ATP-dependent DNA damage sensor activity"/>
    <property type="evidence" value="ECO:0007669"/>
    <property type="project" value="InterPro"/>
</dbReference>
<dbReference type="GO" id="GO:0006298">
    <property type="term" value="P:mismatch repair"/>
    <property type="evidence" value="ECO:0007669"/>
    <property type="project" value="InterPro"/>
</dbReference>
<evidence type="ECO:0000256" key="3">
    <source>
        <dbReference type="ARBA" id="ARBA00022763"/>
    </source>
</evidence>
<evidence type="ECO:0000313" key="6">
    <source>
        <dbReference type="Proteomes" id="UP000006201"/>
    </source>
</evidence>
<keyword evidence="4" id="KW-0234">DNA repair</keyword>
<organism evidence="5 6">
    <name type="scientific">Pseudoalteromonas tunicata D2</name>
    <dbReference type="NCBI Taxonomy" id="87626"/>
    <lineage>
        <taxon>Bacteria</taxon>
        <taxon>Pseudomonadati</taxon>
        <taxon>Pseudomonadota</taxon>
        <taxon>Gammaproteobacteria</taxon>
        <taxon>Alteromonadales</taxon>
        <taxon>Pseudoalteromonadaceae</taxon>
        <taxon>Pseudoalteromonas</taxon>
    </lineage>
</organism>
<dbReference type="CDD" id="cd16926">
    <property type="entry name" value="HATPase_MutL-MLH-PMS-like"/>
    <property type="match status" value="1"/>
</dbReference>
<dbReference type="InterPro" id="IPR002099">
    <property type="entry name" value="MutL/Mlh/PMS"/>
</dbReference>
<sequence length="165" mass="18046">MSIIKLLPENVANQIAAGEVVHRPSSVVKELLENSIDSGANLITLIIKDAGKTLIQVFDNGSGMSKEDLKICCLRHSTSKIKRSEDLYSLKTMGFRGEALSSISSVAQVSIVSRSNDKNSLGYELKIDGGSEKSFNEIICNKGTSISVKKFIFQRSCKKKFLKSD</sequence>
<feature type="non-terminal residue" evidence="5">
    <location>
        <position position="165"/>
    </location>
</feature>
<evidence type="ECO:0000256" key="2">
    <source>
        <dbReference type="ARBA" id="ARBA00021975"/>
    </source>
</evidence>
<dbReference type="InterPro" id="IPR036890">
    <property type="entry name" value="HATPase_C_sf"/>
</dbReference>
<dbReference type="RefSeq" id="WP_009839414.1">
    <property type="nucleotide sequence ID" value="NZ_AAOH01000030.1"/>
</dbReference>
<dbReference type="Proteomes" id="UP000006201">
    <property type="component" value="Unassembled WGS sequence"/>
</dbReference>
<reference evidence="5 6" key="1">
    <citation type="submission" date="2006-02" db="EMBL/GenBank/DDBJ databases">
        <authorList>
            <person name="Moran M.A."/>
            <person name="Kjelleberg S."/>
            <person name="Egan S."/>
            <person name="Saunders N."/>
            <person name="Thomas T."/>
            <person name="Ferriera S."/>
            <person name="Johnson J."/>
            <person name="Kravitz S."/>
            <person name="Halpern A."/>
            <person name="Remington K."/>
            <person name="Beeson K."/>
            <person name="Tran B."/>
            <person name="Rogers Y.-H."/>
            <person name="Friedman R."/>
            <person name="Venter J.C."/>
        </authorList>
    </citation>
    <scope>NUCLEOTIDE SEQUENCE [LARGE SCALE GENOMIC DNA]</scope>
    <source>
        <strain evidence="5 6">D2</strain>
    </source>
</reference>
<dbReference type="PROSITE" id="PS00058">
    <property type="entry name" value="DNA_MISMATCH_REPAIR_1"/>
    <property type="match status" value="1"/>
</dbReference>
<dbReference type="PANTHER" id="PTHR10073:SF12">
    <property type="entry name" value="DNA MISMATCH REPAIR PROTEIN MLH1"/>
    <property type="match status" value="1"/>
</dbReference>
<dbReference type="GO" id="GO:0005524">
    <property type="term" value="F:ATP binding"/>
    <property type="evidence" value="ECO:0007669"/>
    <property type="project" value="InterPro"/>
</dbReference>
<dbReference type="SUPFAM" id="SSF55874">
    <property type="entry name" value="ATPase domain of HSP90 chaperone/DNA topoisomerase II/histidine kinase"/>
    <property type="match status" value="1"/>
</dbReference>
<protein>
    <recommendedName>
        <fullName evidence="2">DNA mismatch repair protein MutL</fullName>
    </recommendedName>
</protein>